<organism evidence="2 3">
    <name type="scientific">Drosophila navojoa</name>
    <name type="common">Fruit fly</name>
    <dbReference type="NCBI Taxonomy" id="7232"/>
    <lineage>
        <taxon>Eukaryota</taxon>
        <taxon>Metazoa</taxon>
        <taxon>Ecdysozoa</taxon>
        <taxon>Arthropoda</taxon>
        <taxon>Hexapoda</taxon>
        <taxon>Insecta</taxon>
        <taxon>Pterygota</taxon>
        <taxon>Neoptera</taxon>
        <taxon>Endopterygota</taxon>
        <taxon>Diptera</taxon>
        <taxon>Brachycera</taxon>
        <taxon>Muscomorpha</taxon>
        <taxon>Ephydroidea</taxon>
        <taxon>Drosophilidae</taxon>
        <taxon>Drosophila</taxon>
    </lineage>
</organism>
<dbReference type="AlphaFoldDB" id="A0A484AQ84"/>
<name>A0A484AQ84_DRONA</name>
<reference evidence="2 3" key="1">
    <citation type="journal article" date="2019" name="J. Hered.">
        <title>An Improved Genome Assembly for Drosophila navojoa, the Basal Species in the mojavensis Cluster.</title>
        <authorList>
            <person name="Vanderlinde T."/>
            <person name="Dupim E.G."/>
            <person name="Nazario-Yepiz N.O."/>
            <person name="Carvalho A.B."/>
        </authorList>
    </citation>
    <scope>NUCLEOTIDE SEQUENCE [LARGE SCALE GENOMIC DNA]</scope>
    <source>
        <strain evidence="2">Navoj_Jal97</strain>
        <tissue evidence="2">Whole organism</tissue>
    </source>
</reference>
<evidence type="ECO:0000313" key="3">
    <source>
        <dbReference type="Proteomes" id="UP000295192"/>
    </source>
</evidence>
<comment type="caution">
    <text evidence="2">The sequence shown here is derived from an EMBL/GenBank/DDBJ whole genome shotgun (WGS) entry which is preliminary data.</text>
</comment>
<sequence length="215" mass="23073">MESATLELITSDISGNSTSHELWCTSIYWAIIVFTVWFVLSVGFSWREYGAVNSQTHLQLLDFASLMQLRVAPVSIMAVIARPPITTAATILPSSTKGGFFASSLLFRRRCPALAGGAPVRFPRRRARSIPACSSLSFRIGSSTAPVRFGIRARNGLLVRIDSTFVVLLSRAQPPVPSSHGQPLEMSPRAPPPLLAPGIPAPVHGKGCLAGLRPA</sequence>
<keyword evidence="1" id="KW-1133">Transmembrane helix</keyword>
<keyword evidence="3" id="KW-1185">Reference proteome</keyword>
<gene>
    <name evidence="2" type="ORF">AWZ03_014744</name>
</gene>
<dbReference type="Proteomes" id="UP000295192">
    <property type="component" value="Unassembled WGS sequence"/>
</dbReference>
<feature type="transmembrane region" description="Helical" evidence="1">
    <location>
        <begin position="27"/>
        <end position="46"/>
    </location>
</feature>
<evidence type="ECO:0000313" key="2">
    <source>
        <dbReference type="EMBL" id="TDG38833.1"/>
    </source>
</evidence>
<keyword evidence="1" id="KW-0472">Membrane</keyword>
<accession>A0A484AQ84</accession>
<evidence type="ECO:0000256" key="1">
    <source>
        <dbReference type="SAM" id="Phobius"/>
    </source>
</evidence>
<protein>
    <submittedName>
        <fullName evidence="2">Uncharacterized protein</fullName>
    </submittedName>
</protein>
<dbReference type="EMBL" id="LSRL02001835">
    <property type="protein sequence ID" value="TDG38833.1"/>
    <property type="molecule type" value="Genomic_DNA"/>
</dbReference>
<proteinExistence type="predicted"/>
<keyword evidence="1" id="KW-0812">Transmembrane</keyword>